<name>A0A5C4JKB3_9ACTN</name>
<dbReference type="InterPro" id="IPR008949">
    <property type="entry name" value="Isoprenoid_synthase_dom_sf"/>
</dbReference>
<dbReference type="AlphaFoldDB" id="A0A5C4JKB3"/>
<organism evidence="1 2">
    <name type="scientific">Actinomadura soli</name>
    <dbReference type="NCBI Taxonomy" id="2508997"/>
    <lineage>
        <taxon>Bacteria</taxon>
        <taxon>Bacillati</taxon>
        <taxon>Actinomycetota</taxon>
        <taxon>Actinomycetes</taxon>
        <taxon>Streptosporangiales</taxon>
        <taxon>Thermomonosporaceae</taxon>
        <taxon>Actinomadura</taxon>
    </lineage>
</organism>
<protein>
    <submittedName>
        <fullName evidence="1">Terpene synthase</fullName>
    </submittedName>
</protein>
<dbReference type="Pfam" id="PF19086">
    <property type="entry name" value="Terpene_syn_C_2"/>
    <property type="match status" value="1"/>
</dbReference>
<comment type="caution">
    <text evidence="1">The sequence shown here is derived from an EMBL/GenBank/DDBJ whole genome shotgun (WGS) entry which is preliminary data.</text>
</comment>
<dbReference type="OrthoDB" id="3398195at2"/>
<dbReference type="Gene3D" id="1.10.600.10">
    <property type="entry name" value="Farnesyl Diphosphate Synthase"/>
    <property type="match status" value="1"/>
</dbReference>
<evidence type="ECO:0000313" key="1">
    <source>
        <dbReference type="EMBL" id="TMR06265.1"/>
    </source>
</evidence>
<reference evidence="1 2" key="1">
    <citation type="submission" date="2019-05" db="EMBL/GenBank/DDBJ databases">
        <title>Draft genome sequence of Actinomadura sp. 14C53.</title>
        <authorList>
            <person name="Saricaoglu S."/>
            <person name="Isik K."/>
        </authorList>
    </citation>
    <scope>NUCLEOTIDE SEQUENCE [LARGE SCALE GENOMIC DNA]</scope>
    <source>
        <strain evidence="1 2">14C53</strain>
    </source>
</reference>
<evidence type="ECO:0000313" key="2">
    <source>
        <dbReference type="Proteomes" id="UP000309174"/>
    </source>
</evidence>
<dbReference type="SUPFAM" id="SSF48576">
    <property type="entry name" value="Terpenoid synthases"/>
    <property type="match status" value="1"/>
</dbReference>
<dbReference type="Proteomes" id="UP000309174">
    <property type="component" value="Unassembled WGS sequence"/>
</dbReference>
<accession>A0A5C4JKB3</accession>
<dbReference type="RefSeq" id="WP_138643894.1">
    <property type="nucleotide sequence ID" value="NZ_VCKW01000017.1"/>
</dbReference>
<proteinExistence type="predicted"/>
<dbReference type="EMBL" id="VCKW01000017">
    <property type="protein sequence ID" value="TMR06265.1"/>
    <property type="molecule type" value="Genomic_DNA"/>
</dbReference>
<keyword evidence="2" id="KW-1185">Reference proteome</keyword>
<sequence>MNGPKTSSVEDEIQRALEAGRTAALAADCQRDLQEWAESYPVLFSARPFDARLYGTVALANAFGAPWESADRLRIAVRASLWVFAADWIVDYVAKTRDEIDAVTRDCLAVADADGRVRKAAEPGTPGAELARCLADIQADLATVPAFDAHRWAWRDQLRRYLTAMALEWDWKADGAHRGSGGAARLTFEQYVANADNFGSSLVNIAHWIFTGDDPTLAHLGALWKISEKVQCVLRLLNDLATYERDVSWGDLNCLMLGVDRSTVAARITSIVDDCRESLRPLRDVCPTQVDYLERQIGYSTGFYGITDYWGAL</sequence>
<gene>
    <name evidence="1" type="ORF">ETD83_05200</name>
</gene>